<evidence type="ECO:0000256" key="1">
    <source>
        <dbReference type="ARBA" id="ARBA00004167"/>
    </source>
</evidence>
<dbReference type="Gene3D" id="3.30.479.30">
    <property type="entry name" value="Band 7 domain"/>
    <property type="match status" value="1"/>
</dbReference>
<comment type="similarity">
    <text evidence="2 6">Belongs to the band 7/mec-2 family. HflC subfamily.</text>
</comment>
<accession>A0A2D2AWK0</accession>
<comment type="function">
    <text evidence="6">HflC and HflK could regulate a protease.</text>
</comment>
<reference evidence="8 9" key="1">
    <citation type="submission" date="2017-10" db="EMBL/GenBank/DDBJ databases">
        <title>Genome sequence of Caulobacter mirabilis FWC38.</title>
        <authorList>
            <person name="Fiebig A."/>
            <person name="Crosson S."/>
        </authorList>
    </citation>
    <scope>NUCLEOTIDE SEQUENCE [LARGE SCALE GENOMIC DNA]</scope>
    <source>
        <strain evidence="8 9">FWC 38</strain>
    </source>
</reference>
<dbReference type="GO" id="GO:0008233">
    <property type="term" value="F:peptidase activity"/>
    <property type="evidence" value="ECO:0007669"/>
    <property type="project" value="UniProtKB-KW"/>
</dbReference>
<keyword evidence="8" id="KW-0378">Hydrolase</keyword>
<proteinExistence type="inferred from homology"/>
<dbReference type="InterPro" id="IPR010200">
    <property type="entry name" value="HflC"/>
</dbReference>
<dbReference type="SUPFAM" id="SSF117892">
    <property type="entry name" value="Band 7/SPFH domain"/>
    <property type="match status" value="1"/>
</dbReference>
<evidence type="ECO:0000259" key="7">
    <source>
        <dbReference type="SMART" id="SM00244"/>
    </source>
</evidence>
<comment type="subcellular location">
    <subcellularLocation>
        <location evidence="1">Membrane</location>
        <topology evidence="1">Single-pass membrane protein</topology>
    </subcellularLocation>
</comment>
<keyword evidence="8" id="KW-0645">Protease</keyword>
<protein>
    <recommendedName>
        <fullName evidence="6">Protein HflC</fullName>
    </recommendedName>
</protein>
<dbReference type="InterPro" id="IPR001107">
    <property type="entry name" value="Band_7"/>
</dbReference>
<dbReference type="GO" id="GO:0006508">
    <property type="term" value="P:proteolysis"/>
    <property type="evidence" value="ECO:0007669"/>
    <property type="project" value="UniProtKB-KW"/>
</dbReference>
<evidence type="ECO:0000313" key="9">
    <source>
        <dbReference type="Proteomes" id="UP000228945"/>
    </source>
</evidence>
<evidence type="ECO:0000256" key="5">
    <source>
        <dbReference type="ARBA" id="ARBA00023136"/>
    </source>
</evidence>
<evidence type="ECO:0000256" key="3">
    <source>
        <dbReference type="ARBA" id="ARBA00022692"/>
    </source>
</evidence>
<evidence type="ECO:0000256" key="4">
    <source>
        <dbReference type="ARBA" id="ARBA00022989"/>
    </source>
</evidence>
<dbReference type="SMART" id="SM00244">
    <property type="entry name" value="PHB"/>
    <property type="match status" value="1"/>
</dbReference>
<dbReference type="KEGG" id="cmb:CSW64_07820"/>
<gene>
    <name evidence="8" type="ORF">CSW64_07820</name>
</gene>
<dbReference type="PIRSF" id="PIRSF005651">
    <property type="entry name" value="HflC"/>
    <property type="match status" value="1"/>
</dbReference>
<feature type="domain" description="Band 7" evidence="7">
    <location>
        <begin position="22"/>
        <end position="192"/>
    </location>
</feature>
<evidence type="ECO:0000256" key="2">
    <source>
        <dbReference type="ARBA" id="ARBA00007862"/>
    </source>
</evidence>
<organism evidence="8 9">
    <name type="scientific">Caulobacter mirabilis</name>
    <dbReference type="NCBI Taxonomy" id="69666"/>
    <lineage>
        <taxon>Bacteria</taxon>
        <taxon>Pseudomonadati</taxon>
        <taxon>Pseudomonadota</taxon>
        <taxon>Alphaproteobacteria</taxon>
        <taxon>Caulobacterales</taxon>
        <taxon>Caulobacteraceae</taxon>
        <taxon>Caulobacter</taxon>
    </lineage>
</organism>
<name>A0A2D2AWK0_9CAUL</name>
<dbReference type="AlphaFoldDB" id="A0A2D2AWK0"/>
<evidence type="ECO:0000313" key="8">
    <source>
        <dbReference type="EMBL" id="ATQ42327.1"/>
    </source>
</evidence>
<dbReference type="PANTHER" id="PTHR42911">
    <property type="entry name" value="MODULATOR OF FTSH PROTEASE HFLC"/>
    <property type="match status" value="1"/>
</dbReference>
<dbReference type="OrthoDB" id="9812991at2"/>
<evidence type="ECO:0000256" key="6">
    <source>
        <dbReference type="PIRNR" id="PIRNR005651"/>
    </source>
</evidence>
<keyword evidence="3" id="KW-0812">Transmembrane</keyword>
<dbReference type="CDD" id="cd03405">
    <property type="entry name" value="SPFH_HflC"/>
    <property type="match status" value="1"/>
</dbReference>
<dbReference type="Proteomes" id="UP000228945">
    <property type="component" value="Chromosome"/>
</dbReference>
<keyword evidence="5" id="KW-0472">Membrane</keyword>
<sequence>MNQSRLTLYGIIAAAVLVVASQTFYVVDQTHQALVIRVGEIVRVVNAPGADDGPGLKVKIPFFESRILFDKRNLTQETTEEEITAGNKERLVVDAFLRYRISDPQRFYTALGDSKTAEARLEQRLNAALREQLGTADSEEIISSKRGALMAATRANLARQAQTSRLGIEVIDVRIRRADLPAANQTAVFERMRTARLQEATRIRAEGEQKRKEIVAAATGEAETIRGEGDAERAKLFASSFGKDPNFASFYRSMQAYEASMGQGDATLVLSPDSAFFKYFGRGPGAN</sequence>
<dbReference type="RefSeq" id="WP_099621584.1">
    <property type="nucleotide sequence ID" value="NZ_CP024201.1"/>
</dbReference>
<dbReference type="InterPro" id="IPR036013">
    <property type="entry name" value="Band_7/SPFH_dom_sf"/>
</dbReference>
<dbReference type="PANTHER" id="PTHR42911:SF1">
    <property type="entry name" value="MODULATOR OF FTSH PROTEASE HFLC"/>
    <property type="match status" value="1"/>
</dbReference>
<dbReference type="EMBL" id="CP024201">
    <property type="protein sequence ID" value="ATQ42327.1"/>
    <property type="molecule type" value="Genomic_DNA"/>
</dbReference>
<keyword evidence="4" id="KW-1133">Transmembrane helix</keyword>
<dbReference type="GO" id="GO:0016020">
    <property type="term" value="C:membrane"/>
    <property type="evidence" value="ECO:0007669"/>
    <property type="project" value="UniProtKB-SubCell"/>
</dbReference>
<dbReference type="Pfam" id="PF01145">
    <property type="entry name" value="Band_7"/>
    <property type="match status" value="1"/>
</dbReference>
<keyword evidence="9" id="KW-1185">Reference proteome</keyword>